<keyword evidence="7 12" id="KW-0812">Transmembrane</keyword>
<sequence>MTNEVLLQKILELSGGKENVAAAASCMTRLRLKVKDPDLVQEKELKETSGVLGLVANGIDVQVVVGPGKARKLMDICLGMGIPSELGGKGLSTNASWQENKEAVKAGQKGGGLKSSIRVISDIFIPMIPAIVAAGLCNGVANIISQGVDAQILGGSFWTLLITILKLFGGAFLGYFSIFTGVNAAKSFGATPALGGMIGSMSIMSQITDISKFFGLYNEQIPNSSTLISGKGGIIGVIIGVWVLSKVERWVRKHVPDVLDIMLTGFLSILITGTLFVLVLMPAAGFLSDGLVWVLSLLVNSANPVVSVLSGYIMSAVFLPLVLLGLHHGLVPIYAVQLEQMGGVSLFPVLAMAGAGQVGAAIAIYLKAKRCGNKRLKSVIIGALPSGFLGIGEPLIYGVTLPLGKPFITAGLGAGFGGAYVMLMHVRSIAWSPSGLLAIPIMSSPVNMLNYFLGLVIAYIAGFIITSLFIKEDEVAKA</sequence>
<evidence type="ECO:0000313" key="15">
    <source>
        <dbReference type="EMBL" id="KEZ88243.1"/>
    </source>
</evidence>
<feature type="transmembrane region" description="Helical" evidence="12">
    <location>
        <begin position="347"/>
        <end position="366"/>
    </location>
</feature>
<feature type="transmembrane region" description="Helical" evidence="12">
    <location>
        <begin position="257"/>
        <end position="284"/>
    </location>
</feature>
<keyword evidence="8" id="KW-0418">Kinase</keyword>
<feature type="transmembrane region" description="Helical" evidence="12">
    <location>
        <begin position="290"/>
        <end position="309"/>
    </location>
</feature>
<evidence type="ECO:0000256" key="2">
    <source>
        <dbReference type="ARBA" id="ARBA00022448"/>
    </source>
</evidence>
<dbReference type="Pfam" id="PF02378">
    <property type="entry name" value="PTS_EIIC"/>
    <property type="match status" value="1"/>
</dbReference>
<dbReference type="InterPro" id="IPR050558">
    <property type="entry name" value="PTS_Sugar-Specific_Components"/>
</dbReference>
<keyword evidence="9 12" id="KW-1133">Transmembrane helix</keyword>
<evidence type="ECO:0000256" key="4">
    <source>
        <dbReference type="ARBA" id="ARBA00022597"/>
    </source>
</evidence>
<dbReference type="PROSITE" id="PS01035">
    <property type="entry name" value="PTS_EIIB_TYPE_1_CYS"/>
    <property type="match status" value="1"/>
</dbReference>
<dbReference type="Gene3D" id="3.30.1360.60">
    <property type="entry name" value="Glucose permease domain IIB"/>
    <property type="match status" value="1"/>
</dbReference>
<evidence type="ECO:0000256" key="1">
    <source>
        <dbReference type="ARBA" id="ARBA00004651"/>
    </source>
</evidence>
<keyword evidence="10 12" id="KW-0472">Membrane</keyword>
<feature type="active site" description="Phosphocysteine intermediate; for EIIB activity" evidence="11">
    <location>
        <position position="26"/>
    </location>
</feature>
<dbReference type="GO" id="GO:0005886">
    <property type="term" value="C:plasma membrane"/>
    <property type="evidence" value="ECO:0007669"/>
    <property type="project" value="UniProtKB-SubCell"/>
</dbReference>
<dbReference type="InterPro" id="IPR013013">
    <property type="entry name" value="PTS_EIIC_1"/>
</dbReference>
<evidence type="ECO:0000256" key="11">
    <source>
        <dbReference type="PROSITE-ProRule" id="PRU00421"/>
    </source>
</evidence>
<dbReference type="InterPro" id="IPR003352">
    <property type="entry name" value="PTS_EIIC"/>
</dbReference>
<feature type="transmembrane region" description="Helical" evidence="12">
    <location>
        <begin position="448"/>
        <end position="470"/>
    </location>
</feature>
<dbReference type="InterPro" id="IPR018113">
    <property type="entry name" value="PTrfase_EIIB_Cys"/>
</dbReference>
<evidence type="ECO:0000256" key="7">
    <source>
        <dbReference type="ARBA" id="ARBA00022692"/>
    </source>
</evidence>
<evidence type="ECO:0000256" key="3">
    <source>
        <dbReference type="ARBA" id="ARBA00022475"/>
    </source>
</evidence>
<dbReference type="OrthoDB" id="92465at2"/>
<protein>
    <submittedName>
        <fullName evidence="15">PTS glucose transporter subunit IIB</fullName>
    </submittedName>
</protein>
<reference evidence="15 16" key="1">
    <citation type="submission" date="2014-07" db="EMBL/GenBank/DDBJ databases">
        <title>Draft genome of Clostridium celerecrescens 152B isolated from sediments associated with methane hydrate from Krishna Godavari basin.</title>
        <authorList>
            <person name="Honkalas V.S."/>
            <person name="Dabir A.P."/>
            <person name="Arora P."/>
            <person name="Dhakephalkar P.K."/>
        </authorList>
    </citation>
    <scope>NUCLEOTIDE SEQUENCE [LARGE SCALE GENOMIC DNA]</scope>
    <source>
        <strain evidence="15 16">152B</strain>
    </source>
</reference>
<feature type="transmembrane region" description="Helical" evidence="12">
    <location>
        <begin position="378"/>
        <end position="401"/>
    </location>
</feature>
<name>A0A084JH09_9FIRM</name>
<feature type="domain" description="PTS EIIC type-1" evidence="14">
    <location>
        <begin position="118"/>
        <end position="478"/>
    </location>
</feature>
<evidence type="ECO:0000256" key="8">
    <source>
        <dbReference type="ARBA" id="ARBA00022777"/>
    </source>
</evidence>
<gene>
    <name evidence="15" type="ORF">IO98_18610</name>
</gene>
<keyword evidence="3" id="KW-1003">Cell membrane</keyword>
<feature type="transmembrane region" description="Helical" evidence="12">
    <location>
        <begin position="316"/>
        <end position="335"/>
    </location>
</feature>
<comment type="caution">
    <text evidence="15">The sequence shown here is derived from an EMBL/GenBank/DDBJ whole genome shotgun (WGS) entry which is preliminary data.</text>
</comment>
<proteinExistence type="predicted"/>
<accession>A0A084JH09</accession>
<dbReference type="EMBL" id="JPME01000025">
    <property type="protein sequence ID" value="KEZ88243.1"/>
    <property type="molecule type" value="Genomic_DNA"/>
</dbReference>
<feature type="transmembrane region" description="Helical" evidence="12">
    <location>
        <begin position="227"/>
        <end position="245"/>
    </location>
</feature>
<dbReference type="PROSITE" id="PS51098">
    <property type="entry name" value="PTS_EIIB_TYPE_1"/>
    <property type="match status" value="1"/>
</dbReference>
<feature type="domain" description="PTS EIIB type-1" evidence="13">
    <location>
        <begin position="4"/>
        <end position="86"/>
    </location>
</feature>
<evidence type="ECO:0000259" key="14">
    <source>
        <dbReference type="PROSITE" id="PS51103"/>
    </source>
</evidence>
<dbReference type="CDD" id="cd00212">
    <property type="entry name" value="PTS_IIB_glc"/>
    <property type="match status" value="1"/>
</dbReference>
<feature type="transmembrane region" description="Helical" evidence="12">
    <location>
        <begin position="123"/>
        <end position="144"/>
    </location>
</feature>
<dbReference type="InterPro" id="IPR001996">
    <property type="entry name" value="PTS_IIB_1"/>
</dbReference>
<dbReference type="RefSeq" id="WP_038283655.1">
    <property type="nucleotide sequence ID" value="NZ_JPME01000025.1"/>
</dbReference>
<dbReference type="GO" id="GO:0009401">
    <property type="term" value="P:phosphoenolpyruvate-dependent sugar phosphotransferase system"/>
    <property type="evidence" value="ECO:0007669"/>
    <property type="project" value="UniProtKB-KW"/>
</dbReference>
<evidence type="ECO:0000256" key="12">
    <source>
        <dbReference type="SAM" id="Phobius"/>
    </source>
</evidence>
<evidence type="ECO:0000256" key="6">
    <source>
        <dbReference type="ARBA" id="ARBA00022683"/>
    </source>
</evidence>
<evidence type="ECO:0000313" key="16">
    <source>
        <dbReference type="Proteomes" id="UP000028525"/>
    </source>
</evidence>
<dbReference type="Pfam" id="PF00367">
    <property type="entry name" value="PTS_EIIB"/>
    <property type="match status" value="1"/>
</dbReference>
<dbReference type="PROSITE" id="PS51103">
    <property type="entry name" value="PTS_EIIC_TYPE_1"/>
    <property type="match status" value="1"/>
</dbReference>
<keyword evidence="5" id="KW-0808">Transferase</keyword>
<dbReference type="SUPFAM" id="SSF55604">
    <property type="entry name" value="Glucose permease domain IIB"/>
    <property type="match status" value="1"/>
</dbReference>
<feature type="transmembrane region" description="Helical" evidence="12">
    <location>
        <begin position="156"/>
        <end position="176"/>
    </location>
</feature>
<dbReference type="Proteomes" id="UP000028525">
    <property type="component" value="Unassembled WGS sequence"/>
</dbReference>
<dbReference type="PANTHER" id="PTHR30175:SF3">
    <property type="entry name" value="PTS SYSTEM N-ACETYLMURAMIC ACID-SPECIFIC EIIBC COMPONENT"/>
    <property type="match status" value="1"/>
</dbReference>
<dbReference type="InterPro" id="IPR036878">
    <property type="entry name" value="Glu_permease_IIB"/>
</dbReference>
<dbReference type="PANTHER" id="PTHR30175">
    <property type="entry name" value="PHOSPHOTRANSFERASE SYSTEM TRANSPORT PROTEIN"/>
    <property type="match status" value="1"/>
</dbReference>
<keyword evidence="4 15" id="KW-0762">Sugar transport</keyword>
<evidence type="ECO:0000256" key="5">
    <source>
        <dbReference type="ARBA" id="ARBA00022679"/>
    </source>
</evidence>
<dbReference type="GO" id="GO:0016301">
    <property type="term" value="F:kinase activity"/>
    <property type="evidence" value="ECO:0007669"/>
    <property type="project" value="UniProtKB-KW"/>
</dbReference>
<dbReference type="AlphaFoldDB" id="A0A084JH09"/>
<keyword evidence="16" id="KW-1185">Reference proteome</keyword>
<evidence type="ECO:0000256" key="9">
    <source>
        <dbReference type="ARBA" id="ARBA00022989"/>
    </source>
</evidence>
<dbReference type="STRING" id="29354.IO98_18610"/>
<feature type="transmembrane region" description="Helical" evidence="12">
    <location>
        <begin position="407"/>
        <end position="427"/>
    </location>
</feature>
<dbReference type="GO" id="GO:0090588">
    <property type="term" value="F:protein-phosphocysteine-N-acetylmuramate phosphotransferase system transporter activity"/>
    <property type="evidence" value="ECO:0007669"/>
    <property type="project" value="TreeGrafter"/>
</dbReference>
<evidence type="ECO:0000256" key="10">
    <source>
        <dbReference type="ARBA" id="ARBA00023136"/>
    </source>
</evidence>
<evidence type="ECO:0000259" key="13">
    <source>
        <dbReference type="PROSITE" id="PS51098"/>
    </source>
</evidence>
<keyword evidence="2" id="KW-0813">Transport</keyword>
<comment type="subcellular location">
    <subcellularLocation>
        <location evidence="1">Cell membrane</location>
        <topology evidence="1">Multi-pass membrane protein</topology>
    </subcellularLocation>
</comment>
<dbReference type="GO" id="GO:0008982">
    <property type="term" value="F:protein-N(PI)-phosphohistidine-sugar phosphotransferase activity"/>
    <property type="evidence" value="ECO:0007669"/>
    <property type="project" value="InterPro"/>
</dbReference>
<keyword evidence="6" id="KW-0598">Phosphotransferase system</keyword>
<organism evidence="15 16">
    <name type="scientific">Lacrimispora celerecrescens</name>
    <dbReference type="NCBI Taxonomy" id="29354"/>
    <lineage>
        <taxon>Bacteria</taxon>
        <taxon>Bacillati</taxon>
        <taxon>Bacillota</taxon>
        <taxon>Clostridia</taxon>
        <taxon>Lachnospirales</taxon>
        <taxon>Lachnospiraceae</taxon>
        <taxon>Lacrimispora</taxon>
    </lineage>
</organism>